<evidence type="ECO:0000259" key="4">
    <source>
        <dbReference type="Pfam" id="PF07726"/>
    </source>
</evidence>
<dbReference type="FunFam" id="3.40.50.300:FF:000640">
    <property type="entry name" value="MoxR family ATPase"/>
    <property type="match status" value="1"/>
</dbReference>
<feature type="domain" description="ChlI/MoxR AAA lid" evidence="5">
    <location>
        <begin position="242"/>
        <end position="308"/>
    </location>
</feature>
<dbReference type="InterPro" id="IPR041628">
    <property type="entry name" value="ChlI/MoxR_AAA_lid"/>
</dbReference>
<dbReference type="Gene3D" id="1.10.8.80">
    <property type="entry name" value="Magnesium chelatase subunit I, C-Terminal domain"/>
    <property type="match status" value="1"/>
</dbReference>
<dbReference type="PANTHER" id="PTHR42759">
    <property type="entry name" value="MOXR FAMILY PROTEIN"/>
    <property type="match status" value="1"/>
</dbReference>
<dbReference type="InterPro" id="IPR027417">
    <property type="entry name" value="P-loop_NTPase"/>
</dbReference>
<dbReference type="AlphaFoldDB" id="A0A326RWR1"/>
<name>A0A326RWR1_9BACT</name>
<evidence type="ECO:0000313" key="7">
    <source>
        <dbReference type="Proteomes" id="UP000248917"/>
    </source>
</evidence>
<dbReference type="EMBL" id="QKTX01000002">
    <property type="protein sequence ID" value="PZV86490.1"/>
    <property type="molecule type" value="Genomic_DNA"/>
</dbReference>
<dbReference type="Proteomes" id="UP000248917">
    <property type="component" value="Unassembled WGS sequence"/>
</dbReference>
<evidence type="ECO:0000259" key="5">
    <source>
        <dbReference type="Pfam" id="PF17863"/>
    </source>
</evidence>
<dbReference type="CDD" id="cd00009">
    <property type="entry name" value="AAA"/>
    <property type="match status" value="1"/>
</dbReference>
<gene>
    <name evidence="6" type="ORF">CLV31_102390</name>
</gene>
<dbReference type="PANTHER" id="PTHR42759:SF1">
    <property type="entry name" value="MAGNESIUM-CHELATASE SUBUNIT CHLD"/>
    <property type="match status" value="1"/>
</dbReference>
<evidence type="ECO:0000256" key="2">
    <source>
        <dbReference type="ARBA" id="ARBA00022840"/>
    </source>
</evidence>
<keyword evidence="1" id="KW-0547">Nucleotide-binding</keyword>
<dbReference type="Gene3D" id="3.40.50.300">
    <property type="entry name" value="P-loop containing nucleotide triphosphate hydrolases"/>
    <property type="match status" value="1"/>
</dbReference>
<keyword evidence="2" id="KW-0067">ATP-binding</keyword>
<dbReference type="GO" id="GO:0016887">
    <property type="term" value="F:ATP hydrolysis activity"/>
    <property type="evidence" value="ECO:0007669"/>
    <property type="project" value="InterPro"/>
</dbReference>
<sequence length="323" mass="36711">MHQEKIAEVIQEVKKVVVGQDKMVNRLLIGLFTNGHILLEGVPGLAKTLTVNTLAKVLHLDFNRIQFTPDLLPSDLIGTMIYNQQTANFEVKKGPIFANVILADEVNRSPAKVQSALLEAMQEKQVTIGEHTYQLDRPFLVLATQNPVDQEGTYPLPEAQVDRFMMKVHIDYPSKSDEMEVMRRMSNMQYSSEVRPILSKQDIFEIRNQINAVNMAEPLEHYIIELVFATRFPQQYGLRDEAKYIMFGVSPRASINLNLASKAVAYMDGRDYVLPEDIKEIAEDVLNHRILLNYEAEADNVSTRSLVKTLLEKVPINKSVTLK</sequence>
<comment type="caution">
    <text evidence="6">The sequence shown here is derived from an EMBL/GenBank/DDBJ whole genome shotgun (WGS) entry which is preliminary data.</text>
</comment>
<organism evidence="6 7">
    <name type="scientific">Algoriphagus aquaeductus</name>
    <dbReference type="NCBI Taxonomy" id="475299"/>
    <lineage>
        <taxon>Bacteria</taxon>
        <taxon>Pseudomonadati</taxon>
        <taxon>Bacteroidota</taxon>
        <taxon>Cytophagia</taxon>
        <taxon>Cytophagales</taxon>
        <taxon>Cyclobacteriaceae</taxon>
        <taxon>Algoriphagus</taxon>
    </lineage>
</organism>
<dbReference type="PIRSF" id="PIRSF002849">
    <property type="entry name" value="AAA_ATPase_chaperone_MoxR_prd"/>
    <property type="match status" value="1"/>
</dbReference>
<evidence type="ECO:0000256" key="3">
    <source>
        <dbReference type="ARBA" id="ARBA00061607"/>
    </source>
</evidence>
<accession>A0A326RWR1</accession>
<dbReference type="Pfam" id="PF07726">
    <property type="entry name" value="AAA_3"/>
    <property type="match status" value="1"/>
</dbReference>
<evidence type="ECO:0000256" key="1">
    <source>
        <dbReference type="ARBA" id="ARBA00022741"/>
    </source>
</evidence>
<dbReference type="InterPro" id="IPR050764">
    <property type="entry name" value="CbbQ/NirQ/NorQ/GpvN"/>
</dbReference>
<dbReference type="GO" id="GO:0005524">
    <property type="term" value="F:ATP binding"/>
    <property type="evidence" value="ECO:0007669"/>
    <property type="project" value="UniProtKB-KW"/>
</dbReference>
<reference evidence="6 7" key="1">
    <citation type="submission" date="2018-06" db="EMBL/GenBank/DDBJ databases">
        <title>Genomic Encyclopedia of Archaeal and Bacterial Type Strains, Phase II (KMG-II): from individual species to whole genera.</title>
        <authorList>
            <person name="Goeker M."/>
        </authorList>
    </citation>
    <scope>NUCLEOTIDE SEQUENCE [LARGE SCALE GENOMIC DNA]</scope>
    <source>
        <strain evidence="6 7">T4</strain>
    </source>
</reference>
<dbReference type="OrthoDB" id="9808397at2"/>
<comment type="similarity">
    <text evidence="3">Belongs to the MoxR family.</text>
</comment>
<dbReference type="Pfam" id="PF17863">
    <property type="entry name" value="AAA_lid_2"/>
    <property type="match status" value="1"/>
</dbReference>
<proteinExistence type="inferred from homology"/>
<keyword evidence="7" id="KW-1185">Reference proteome</keyword>
<dbReference type="SUPFAM" id="SSF52540">
    <property type="entry name" value="P-loop containing nucleoside triphosphate hydrolases"/>
    <property type="match status" value="1"/>
</dbReference>
<feature type="domain" description="ATPase AAA-3" evidence="4">
    <location>
        <begin position="36"/>
        <end position="166"/>
    </location>
</feature>
<protein>
    <submittedName>
        <fullName evidence="6">MoxR-like ATPase</fullName>
    </submittedName>
</protein>
<dbReference type="RefSeq" id="WP_111391617.1">
    <property type="nucleotide sequence ID" value="NZ_QKTX01000002.1"/>
</dbReference>
<evidence type="ECO:0000313" key="6">
    <source>
        <dbReference type="EMBL" id="PZV86490.1"/>
    </source>
</evidence>
<dbReference type="InterPro" id="IPR011703">
    <property type="entry name" value="ATPase_AAA-3"/>
</dbReference>